<feature type="compositionally biased region" description="Basic and acidic residues" evidence="2">
    <location>
        <begin position="127"/>
        <end position="190"/>
    </location>
</feature>
<dbReference type="InterPro" id="IPR000535">
    <property type="entry name" value="MSP_dom"/>
</dbReference>
<dbReference type="InterPro" id="IPR013783">
    <property type="entry name" value="Ig-like_fold"/>
</dbReference>
<evidence type="ECO:0000256" key="1">
    <source>
        <dbReference type="RuleBase" id="RU003425"/>
    </source>
</evidence>
<feature type="domain" description="MSP" evidence="3">
    <location>
        <begin position="7"/>
        <end position="124"/>
    </location>
</feature>
<dbReference type="Proteomes" id="UP000038045">
    <property type="component" value="Unplaced"/>
</dbReference>
<dbReference type="AlphaFoldDB" id="A0A0N4Z4V1"/>
<evidence type="ECO:0000256" key="2">
    <source>
        <dbReference type="SAM" id="MobiDB-lite"/>
    </source>
</evidence>
<evidence type="ECO:0000313" key="5">
    <source>
        <dbReference type="WBParaSite" id="PTRK_0000201800.1"/>
    </source>
</evidence>
<accession>A0A0N4Z4V1</accession>
<dbReference type="InterPro" id="IPR008962">
    <property type="entry name" value="PapD-like_sf"/>
</dbReference>
<keyword evidence="4" id="KW-1185">Reference proteome</keyword>
<dbReference type="WBParaSite" id="PTRK_0000201800.1">
    <property type="protein sequence ID" value="PTRK_0000201800.1"/>
    <property type="gene ID" value="PTRK_0000201800"/>
</dbReference>
<dbReference type="PROSITE" id="PS50202">
    <property type="entry name" value="MSP"/>
    <property type="match status" value="1"/>
</dbReference>
<dbReference type="SUPFAM" id="SSF49354">
    <property type="entry name" value="PapD-like"/>
    <property type="match status" value="1"/>
</dbReference>
<feature type="compositionally biased region" description="Basic and acidic residues" evidence="2">
    <location>
        <begin position="198"/>
        <end position="216"/>
    </location>
</feature>
<keyword evidence="1" id="KW-0963">Cytoplasm</keyword>
<dbReference type="PANTHER" id="PTHR21513">
    <property type="entry name" value="MAJOR SPERM PROTEIN"/>
    <property type="match status" value="1"/>
</dbReference>
<dbReference type="Pfam" id="PF00635">
    <property type="entry name" value="Motile_Sperm"/>
    <property type="match status" value="1"/>
</dbReference>
<organism evidence="4 5">
    <name type="scientific">Parastrongyloides trichosuri</name>
    <name type="common">Possum-specific nematode worm</name>
    <dbReference type="NCBI Taxonomy" id="131310"/>
    <lineage>
        <taxon>Eukaryota</taxon>
        <taxon>Metazoa</taxon>
        <taxon>Ecdysozoa</taxon>
        <taxon>Nematoda</taxon>
        <taxon>Chromadorea</taxon>
        <taxon>Rhabditida</taxon>
        <taxon>Tylenchina</taxon>
        <taxon>Panagrolaimomorpha</taxon>
        <taxon>Strongyloidoidea</taxon>
        <taxon>Strongyloididae</taxon>
        <taxon>Parastrongyloides</taxon>
    </lineage>
</organism>
<evidence type="ECO:0000313" key="4">
    <source>
        <dbReference type="Proteomes" id="UP000038045"/>
    </source>
</evidence>
<dbReference type="STRING" id="131310.A0A0N4Z4V1"/>
<comment type="function">
    <text evidence="1">Central component in molecular interactions underlying sperm crawling. Forms an extensive filament system that extends from sperm villipoda, along the leading edge of the pseudopod.</text>
</comment>
<name>A0A0N4Z4V1_PARTI</name>
<evidence type="ECO:0000259" key="3">
    <source>
        <dbReference type="PROSITE" id="PS50202"/>
    </source>
</evidence>
<proteinExistence type="predicted"/>
<keyword evidence="1" id="KW-0206">Cytoskeleton</keyword>
<sequence>MNTLPEGLVVDPKTNIIFNVKNIEEDSSLQEIQLTNSNKTKYAIKVKSTSNALFKIDPPLSLLKEEAKSSVKVGFIGKREVPASERHYFMVHALATEEDEVTKKMFYDADKKDIKLFKMYIKINRDAKKDASKNENKSKKEEKPKSKKEEKVKSKKEEKLNSKKEEKLNSKKEEKPKSTKEVPNGDKKQEGNGNKEISSVKKVSENEVKKEEGEEK</sequence>
<dbReference type="PANTHER" id="PTHR21513:SF19">
    <property type="entry name" value="MAJOR SPERM PROTEIN"/>
    <property type="match status" value="1"/>
</dbReference>
<dbReference type="Gene3D" id="2.60.40.10">
    <property type="entry name" value="Immunoglobulins"/>
    <property type="match status" value="1"/>
</dbReference>
<protein>
    <recommendedName>
        <fullName evidence="1">Major sperm protein</fullName>
    </recommendedName>
</protein>
<feature type="region of interest" description="Disordered" evidence="2">
    <location>
        <begin position="127"/>
        <end position="216"/>
    </location>
</feature>
<reference evidence="5" key="1">
    <citation type="submission" date="2017-02" db="UniProtKB">
        <authorList>
            <consortium name="WormBaseParasite"/>
        </authorList>
    </citation>
    <scope>IDENTIFICATION</scope>
</reference>